<evidence type="ECO:0000256" key="4">
    <source>
        <dbReference type="ARBA" id="ARBA00022475"/>
    </source>
</evidence>
<evidence type="ECO:0000256" key="9">
    <source>
        <dbReference type="ARBA" id="ARBA00023136"/>
    </source>
</evidence>
<feature type="compositionally biased region" description="Gly residues" evidence="12">
    <location>
        <begin position="411"/>
        <end position="420"/>
    </location>
</feature>
<dbReference type="Proteomes" id="UP000199207">
    <property type="component" value="Unassembled WGS sequence"/>
</dbReference>
<dbReference type="OrthoDB" id="117402at2"/>
<evidence type="ECO:0000256" key="2">
    <source>
        <dbReference type="ARBA" id="ARBA00022448"/>
    </source>
</evidence>
<dbReference type="GO" id="GO:0005886">
    <property type="term" value="C:plasma membrane"/>
    <property type="evidence" value="ECO:0007669"/>
    <property type="project" value="UniProtKB-SubCell"/>
</dbReference>
<sequence>MTPPHAQHSPQPHHDYTERDRRSIAEFLRLEVSGGVMLLLAATLALILANSPLSDGYASVRDHYLGPEVLGLRMSIGHWAADGLLAVFFFIAGIELKRELVIGELRNPAAAALPIVAAVGGMAVPALIYVAIVGTQGGELNGWAVPMATDIAFALGVLAVVGRRLPSALRTFLLTLAIVDDLIAIIIIAIFYTSQMNLWALLGSLAGLVLFHQLHHRGVRGWYVYVPLALVIWALMINSGVHATIAGVAIGMLLRTTPREGEHESPAEHVEHIVHPYSAGLAVPLFALFAAGVEISPSSLTAMAGDSEAVGVLMGLFAGKLIGVFGATYLMARFTRARLSPALGWADIAGAALLAGIGFTVSLLVTELAFAEHHELEEHVKAAVLIASTVAAVCAAGVLGWRNRVHAARDGAGGGAGTDGPDGPDGKGTGGGGTGGAAGDGPENTSTGATALSARREK</sequence>
<name>A0A1I1F371_9ACTN</name>
<feature type="transmembrane region" description="Helical" evidence="11">
    <location>
        <begin position="27"/>
        <end position="49"/>
    </location>
</feature>
<dbReference type="STRING" id="910347.SAMN05421773_101601"/>
<dbReference type="Pfam" id="PF06965">
    <property type="entry name" value="Na_H_antiport_1"/>
    <property type="match status" value="1"/>
</dbReference>
<feature type="transmembrane region" description="Helical" evidence="11">
    <location>
        <begin position="76"/>
        <end position="96"/>
    </location>
</feature>
<feature type="compositionally biased region" description="Gly residues" evidence="12">
    <location>
        <begin position="426"/>
        <end position="439"/>
    </location>
</feature>
<evidence type="ECO:0000256" key="8">
    <source>
        <dbReference type="ARBA" id="ARBA00023065"/>
    </source>
</evidence>
<keyword evidence="6 11" id="KW-1133">Transmembrane helix</keyword>
<dbReference type="PANTHER" id="PTHR30341:SF0">
    <property type="entry name" value="NA(+)_H(+) ANTIPORTER NHAA"/>
    <property type="match status" value="1"/>
</dbReference>
<evidence type="ECO:0000256" key="11">
    <source>
        <dbReference type="HAMAP-Rule" id="MF_01844"/>
    </source>
</evidence>
<dbReference type="HAMAP" id="MF_01844">
    <property type="entry name" value="NhaA"/>
    <property type="match status" value="1"/>
</dbReference>
<keyword evidence="8 11" id="KW-0406">Ion transport</keyword>
<organism evidence="13 14">
    <name type="scientific">Streptomyces aidingensis</name>
    <dbReference type="NCBI Taxonomy" id="910347"/>
    <lineage>
        <taxon>Bacteria</taxon>
        <taxon>Bacillati</taxon>
        <taxon>Actinomycetota</taxon>
        <taxon>Actinomycetes</taxon>
        <taxon>Kitasatosporales</taxon>
        <taxon>Streptomycetaceae</taxon>
        <taxon>Streptomyces</taxon>
    </lineage>
</organism>
<dbReference type="AlphaFoldDB" id="A0A1I1F371"/>
<comment type="similarity">
    <text evidence="11">Belongs to the NhaA Na(+)/H(+) (TC 2.A.33) antiporter family.</text>
</comment>
<keyword evidence="2 11" id="KW-0813">Transport</keyword>
<comment type="function">
    <text evidence="11">Na(+)/H(+) antiporter that extrudes sodium in exchange for external protons.</text>
</comment>
<evidence type="ECO:0000256" key="1">
    <source>
        <dbReference type="ARBA" id="ARBA00004429"/>
    </source>
</evidence>
<feature type="transmembrane region" description="Helical" evidence="11">
    <location>
        <begin position="143"/>
        <end position="161"/>
    </location>
</feature>
<reference evidence="13 14" key="1">
    <citation type="submission" date="2016-10" db="EMBL/GenBank/DDBJ databases">
        <authorList>
            <person name="de Groot N.N."/>
        </authorList>
    </citation>
    <scope>NUCLEOTIDE SEQUENCE [LARGE SCALE GENOMIC DNA]</scope>
    <source>
        <strain evidence="13 14">CGMCC 4.5739</strain>
    </source>
</reference>
<dbReference type="PANTHER" id="PTHR30341">
    <property type="entry name" value="SODIUM ION/PROTON ANTIPORTER NHAA-RELATED"/>
    <property type="match status" value="1"/>
</dbReference>
<keyword evidence="5 11" id="KW-0812">Transmembrane</keyword>
<evidence type="ECO:0000256" key="3">
    <source>
        <dbReference type="ARBA" id="ARBA00022449"/>
    </source>
</evidence>
<proteinExistence type="inferred from homology"/>
<dbReference type="Gene3D" id="1.20.1530.10">
    <property type="entry name" value="Na+/H+ antiporter like domain"/>
    <property type="match status" value="1"/>
</dbReference>
<evidence type="ECO:0000256" key="12">
    <source>
        <dbReference type="SAM" id="MobiDB-lite"/>
    </source>
</evidence>
<feature type="transmembrane region" description="Helical" evidence="11">
    <location>
        <begin position="108"/>
        <end position="131"/>
    </location>
</feature>
<gene>
    <name evidence="11" type="primary">nhaA</name>
    <name evidence="13" type="ORF">SAMN05421773_101601</name>
</gene>
<dbReference type="GO" id="GO:0006885">
    <property type="term" value="P:regulation of pH"/>
    <property type="evidence" value="ECO:0007669"/>
    <property type="project" value="UniProtKB-UniRule"/>
</dbReference>
<dbReference type="EMBL" id="FOLM01000001">
    <property type="protein sequence ID" value="SFB93835.1"/>
    <property type="molecule type" value="Genomic_DNA"/>
</dbReference>
<keyword evidence="9 11" id="KW-0472">Membrane</keyword>
<evidence type="ECO:0000256" key="10">
    <source>
        <dbReference type="ARBA" id="ARBA00023201"/>
    </source>
</evidence>
<evidence type="ECO:0000256" key="6">
    <source>
        <dbReference type="ARBA" id="ARBA00022989"/>
    </source>
</evidence>
<feature type="transmembrane region" description="Helical" evidence="11">
    <location>
        <begin position="344"/>
        <end position="370"/>
    </location>
</feature>
<evidence type="ECO:0000256" key="7">
    <source>
        <dbReference type="ARBA" id="ARBA00023053"/>
    </source>
</evidence>
<evidence type="ECO:0000256" key="5">
    <source>
        <dbReference type="ARBA" id="ARBA00022692"/>
    </source>
</evidence>
<dbReference type="InterPro" id="IPR023171">
    <property type="entry name" value="Na/H_antiporter_dom_sf"/>
</dbReference>
<dbReference type="GO" id="GO:0015385">
    <property type="term" value="F:sodium:proton antiporter activity"/>
    <property type="evidence" value="ECO:0007669"/>
    <property type="project" value="UniProtKB-UniRule"/>
</dbReference>
<keyword evidence="7 11" id="KW-0915">Sodium</keyword>
<dbReference type="NCBIfam" id="TIGR00773">
    <property type="entry name" value="NhaA"/>
    <property type="match status" value="1"/>
</dbReference>
<feature type="transmembrane region" description="Helical" evidence="11">
    <location>
        <begin position="382"/>
        <end position="401"/>
    </location>
</feature>
<feature type="region of interest" description="Disordered" evidence="12">
    <location>
        <begin position="411"/>
        <end position="458"/>
    </location>
</feature>
<comment type="catalytic activity">
    <reaction evidence="11">
        <text>Na(+)(in) + 2 H(+)(out) = Na(+)(out) + 2 H(+)(in)</text>
        <dbReference type="Rhea" id="RHEA:29251"/>
        <dbReference type="ChEBI" id="CHEBI:15378"/>
        <dbReference type="ChEBI" id="CHEBI:29101"/>
    </reaction>
</comment>
<keyword evidence="4 11" id="KW-1003">Cell membrane</keyword>
<dbReference type="InterPro" id="IPR004670">
    <property type="entry name" value="NhaA"/>
</dbReference>
<keyword evidence="14" id="KW-1185">Reference proteome</keyword>
<feature type="transmembrane region" description="Helical" evidence="11">
    <location>
        <begin position="173"/>
        <end position="192"/>
    </location>
</feature>
<keyword evidence="10 11" id="KW-0739">Sodium transport</keyword>
<feature type="transmembrane region" description="Helical" evidence="11">
    <location>
        <begin position="309"/>
        <end position="332"/>
    </location>
</feature>
<keyword evidence="3 11" id="KW-0050">Antiport</keyword>
<accession>A0A1I1F371</accession>
<dbReference type="RefSeq" id="WP_093836988.1">
    <property type="nucleotide sequence ID" value="NZ_FOLM01000001.1"/>
</dbReference>
<comment type="subcellular location">
    <subcellularLocation>
        <location evidence="1">Cell inner membrane</location>
        <topology evidence="1">Multi-pass membrane protein</topology>
    </subcellularLocation>
    <subcellularLocation>
        <location evidence="11">Cell membrane</location>
        <topology evidence="11">Multi-pass membrane protein</topology>
    </subcellularLocation>
</comment>
<protein>
    <recommendedName>
        <fullName evidence="11">Na(+)/H(+) antiporter NhaA</fullName>
    </recommendedName>
    <alternativeName>
        <fullName evidence="11">Sodium/proton antiporter NhaA</fullName>
    </alternativeName>
</protein>
<evidence type="ECO:0000313" key="14">
    <source>
        <dbReference type="Proteomes" id="UP000199207"/>
    </source>
</evidence>
<evidence type="ECO:0000313" key="13">
    <source>
        <dbReference type="EMBL" id="SFB93835.1"/>
    </source>
</evidence>
<feature type="transmembrane region" description="Helical" evidence="11">
    <location>
        <begin position="222"/>
        <end position="254"/>
    </location>
</feature>